<dbReference type="GO" id="GO:0008420">
    <property type="term" value="F:RNA polymerase II CTD heptapeptide repeat phosphatase activity"/>
    <property type="evidence" value="ECO:0007669"/>
    <property type="project" value="InterPro"/>
</dbReference>
<comment type="caution">
    <text evidence="7">The sequence shown here is derived from an EMBL/GenBank/DDBJ whole genome shotgun (WGS) entry which is preliminary data.</text>
</comment>
<dbReference type="EC" id="3.1.3.16" evidence="2"/>
<keyword evidence="3" id="KW-0378">Hydrolase</keyword>
<evidence type="ECO:0000256" key="1">
    <source>
        <dbReference type="ARBA" id="ARBA00004123"/>
    </source>
</evidence>
<comment type="subcellular location">
    <subcellularLocation>
        <location evidence="1">Nucleus</location>
    </subcellularLocation>
</comment>
<proteinExistence type="predicted"/>
<dbReference type="Gene3D" id="3.40.50.1000">
    <property type="entry name" value="HAD superfamily/HAD-like"/>
    <property type="match status" value="1"/>
</dbReference>
<dbReference type="Proteomes" id="UP000623129">
    <property type="component" value="Unassembled WGS sequence"/>
</dbReference>
<dbReference type="OrthoDB" id="685494at2759"/>
<evidence type="ECO:0000256" key="5">
    <source>
        <dbReference type="ARBA" id="ARBA00047761"/>
    </source>
</evidence>
<accession>A0A833VJH5</accession>
<dbReference type="PANTHER" id="PTHR23081:SF36">
    <property type="entry name" value="RNA POLYMERASE II SUBUNIT A C-TERMINAL DOMAIN PHOSPHATASE"/>
    <property type="match status" value="1"/>
</dbReference>
<dbReference type="EMBL" id="SWLB01000019">
    <property type="protein sequence ID" value="KAF3325949.1"/>
    <property type="molecule type" value="Genomic_DNA"/>
</dbReference>
<keyword evidence="8" id="KW-1185">Reference proteome</keyword>
<reference evidence="7" key="1">
    <citation type="submission" date="2020-01" db="EMBL/GenBank/DDBJ databases">
        <title>Genome sequence of Kobresia littledalei, the first chromosome-level genome in the family Cyperaceae.</title>
        <authorList>
            <person name="Qu G."/>
        </authorList>
    </citation>
    <scope>NUCLEOTIDE SEQUENCE</scope>
    <source>
        <strain evidence="7">C.B.Clarke</strain>
        <tissue evidence="7">Leaf</tissue>
    </source>
</reference>
<evidence type="ECO:0000256" key="4">
    <source>
        <dbReference type="ARBA" id="ARBA00023242"/>
    </source>
</evidence>
<dbReference type="GO" id="GO:0005634">
    <property type="term" value="C:nucleus"/>
    <property type="evidence" value="ECO:0007669"/>
    <property type="project" value="UniProtKB-SubCell"/>
</dbReference>
<sequence>MKAWYTLLTLRIVQGDRRLDVIPGSKACTIILDDKRSVWRKEDRENLIEMVAYNFFASSCQSSYPPHKSLSELKIDKREADGTLASILDVLKRAYQQFLVMDSQITAVQPDVRSILKDMRK</sequence>
<comment type="catalytic activity">
    <reaction evidence="5">
        <text>O-phospho-L-seryl-[protein] + H2O = L-seryl-[protein] + phosphate</text>
        <dbReference type="Rhea" id="RHEA:20629"/>
        <dbReference type="Rhea" id="RHEA-COMP:9863"/>
        <dbReference type="Rhea" id="RHEA-COMP:11604"/>
        <dbReference type="ChEBI" id="CHEBI:15377"/>
        <dbReference type="ChEBI" id="CHEBI:29999"/>
        <dbReference type="ChEBI" id="CHEBI:43474"/>
        <dbReference type="ChEBI" id="CHEBI:83421"/>
        <dbReference type="EC" id="3.1.3.16"/>
    </reaction>
</comment>
<evidence type="ECO:0000313" key="8">
    <source>
        <dbReference type="Proteomes" id="UP000623129"/>
    </source>
</evidence>
<evidence type="ECO:0000256" key="6">
    <source>
        <dbReference type="ARBA" id="ARBA00048336"/>
    </source>
</evidence>
<evidence type="ECO:0000256" key="2">
    <source>
        <dbReference type="ARBA" id="ARBA00013081"/>
    </source>
</evidence>
<dbReference type="PANTHER" id="PTHR23081">
    <property type="entry name" value="RNA POLYMERASE II CTD PHOSPHATASE"/>
    <property type="match status" value="1"/>
</dbReference>
<name>A0A833VJH5_9POAL</name>
<dbReference type="AlphaFoldDB" id="A0A833VJH5"/>
<keyword evidence="4" id="KW-0539">Nucleus</keyword>
<comment type="catalytic activity">
    <reaction evidence="6">
        <text>O-phospho-L-threonyl-[protein] + H2O = L-threonyl-[protein] + phosphate</text>
        <dbReference type="Rhea" id="RHEA:47004"/>
        <dbReference type="Rhea" id="RHEA-COMP:11060"/>
        <dbReference type="Rhea" id="RHEA-COMP:11605"/>
        <dbReference type="ChEBI" id="CHEBI:15377"/>
        <dbReference type="ChEBI" id="CHEBI:30013"/>
        <dbReference type="ChEBI" id="CHEBI:43474"/>
        <dbReference type="ChEBI" id="CHEBI:61977"/>
        <dbReference type="EC" id="3.1.3.16"/>
    </reaction>
</comment>
<protein>
    <recommendedName>
        <fullName evidence="2">protein-serine/threonine phosphatase</fullName>
        <ecNumber evidence="2">3.1.3.16</ecNumber>
    </recommendedName>
</protein>
<organism evidence="7 8">
    <name type="scientific">Carex littledalei</name>
    <dbReference type="NCBI Taxonomy" id="544730"/>
    <lineage>
        <taxon>Eukaryota</taxon>
        <taxon>Viridiplantae</taxon>
        <taxon>Streptophyta</taxon>
        <taxon>Embryophyta</taxon>
        <taxon>Tracheophyta</taxon>
        <taxon>Spermatophyta</taxon>
        <taxon>Magnoliopsida</taxon>
        <taxon>Liliopsida</taxon>
        <taxon>Poales</taxon>
        <taxon>Cyperaceae</taxon>
        <taxon>Cyperoideae</taxon>
        <taxon>Cariceae</taxon>
        <taxon>Carex</taxon>
        <taxon>Carex subgen. Euthyceras</taxon>
    </lineage>
</organism>
<evidence type="ECO:0000313" key="7">
    <source>
        <dbReference type="EMBL" id="KAF3325949.1"/>
    </source>
</evidence>
<gene>
    <name evidence="7" type="ORF">FCM35_KLT09029</name>
</gene>
<dbReference type="InterPro" id="IPR039189">
    <property type="entry name" value="Fcp1"/>
</dbReference>
<dbReference type="InterPro" id="IPR023214">
    <property type="entry name" value="HAD_sf"/>
</dbReference>
<evidence type="ECO:0000256" key="3">
    <source>
        <dbReference type="ARBA" id="ARBA00022801"/>
    </source>
</evidence>